<sequence length="111" mass="12783">MHSLFHQHVMKLVQELEQTLKSAALWQTQAIEPSLLQSTQPFCCDTLRFEQWLQFVFIPKMLELLSHHEDLPSNIALAPMADVSLHTHVHFADVKHILSRLDQSLSQGKIC</sequence>
<dbReference type="InterPro" id="IPR036814">
    <property type="entry name" value="YqcC-like_sf"/>
</dbReference>
<evidence type="ECO:0000259" key="1">
    <source>
        <dbReference type="Pfam" id="PF04287"/>
    </source>
</evidence>
<protein>
    <recommendedName>
        <fullName evidence="1">YqcC-like domain-containing protein</fullName>
    </recommendedName>
</protein>
<dbReference type="InterPro" id="IPR007384">
    <property type="entry name" value="UCP006257"/>
</dbReference>
<dbReference type="Pfam" id="PF04287">
    <property type="entry name" value="DUF446"/>
    <property type="match status" value="1"/>
</dbReference>
<dbReference type="AlphaFoldDB" id="A0A1S1N6Q2"/>
<evidence type="ECO:0000313" key="2">
    <source>
        <dbReference type="EMBL" id="OHU95012.1"/>
    </source>
</evidence>
<dbReference type="STRING" id="327939.BIW53_13460"/>
<dbReference type="GO" id="GO:0044010">
    <property type="term" value="P:single-species biofilm formation"/>
    <property type="evidence" value="ECO:0007669"/>
    <property type="project" value="TreeGrafter"/>
</dbReference>
<organism evidence="2 3">
    <name type="scientific">Pseudoalteromonas byunsanensis</name>
    <dbReference type="NCBI Taxonomy" id="327939"/>
    <lineage>
        <taxon>Bacteria</taxon>
        <taxon>Pseudomonadati</taxon>
        <taxon>Pseudomonadota</taxon>
        <taxon>Gammaproteobacteria</taxon>
        <taxon>Alteromonadales</taxon>
        <taxon>Pseudoalteromonadaceae</taxon>
        <taxon>Pseudoalteromonas</taxon>
    </lineage>
</organism>
<dbReference type="OrthoDB" id="8794567at2"/>
<keyword evidence="3" id="KW-1185">Reference proteome</keyword>
<proteinExistence type="predicted"/>
<gene>
    <name evidence="2" type="ORF">BIW53_13460</name>
</gene>
<name>A0A1S1N6Q2_9GAMM</name>
<dbReference type="Gene3D" id="1.20.1440.40">
    <property type="entry name" value="YqcC-like"/>
    <property type="match status" value="1"/>
</dbReference>
<accession>A0A1S1N6Q2</accession>
<reference evidence="2 3" key="1">
    <citation type="submission" date="2016-10" db="EMBL/GenBank/DDBJ databases">
        <title>Pseudoalteromonas amylolytica sp. nov., isolated from the surface seawater.</title>
        <authorList>
            <person name="Wu Y.-H."/>
            <person name="Cheng H."/>
            <person name="Jin X.-B."/>
            <person name="Wang C.-S."/>
            <person name="Xu X.-W."/>
        </authorList>
    </citation>
    <scope>NUCLEOTIDE SEQUENCE [LARGE SCALE GENOMIC DNA]</scope>
    <source>
        <strain evidence="2 3">JCM 12483</strain>
    </source>
</reference>
<dbReference type="Proteomes" id="UP000180253">
    <property type="component" value="Unassembled WGS sequence"/>
</dbReference>
<dbReference type="InterPro" id="IPR023376">
    <property type="entry name" value="YqcC-like_dom"/>
</dbReference>
<evidence type="ECO:0000313" key="3">
    <source>
        <dbReference type="Proteomes" id="UP000180253"/>
    </source>
</evidence>
<dbReference type="PANTHER" id="PTHR39586">
    <property type="entry name" value="CYTOPLASMIC PROTEIN-RELATED"/>
    <property type="match status" value="1"/>
</dbReference>
<dbReference type="EMBL" id="MNAN01000032">
    <property type="protein sequence ID" value="OHU95012.1"/>
    <property type="molecule type" value="Genomic_DNA"/>
</dbReference>
<dbReference type="PANTHER" id="PTHR39586:SF1">
    <property type="entry name" value="CYTOPLASMIC PROTEIN"/>
    <property type="match status" value="1"/>
</dbReference>
<feature type="domain" description="YqcC-like" evidence="1">
    <location>
        <begin position="9"/>
        <end position="103"/>
    </location>
</feature>
<dbReference type="SUPFAM" id="SSF158452">
    <property type="entry name" value="YqcC-like"/>
    <property type="match status" value="1"/>
</dbReference>
<comment type="caution">
    <text evidence="2">The sequence shown here is derived from an EMBL/GenBank/DDBJ whole genome shotgun (WGS) entry which is preliminary data.</text>
</comment>